<evidence type="ECO:0000256" key="6">
    <source>
        <dbReference type="ARBA" id="ARBA00023965"/>
    </source>
</evidence>
<dbReference type="InterPro" id="IPR013784">
    <property type="entry name" value="Carb-bd-like_fold"/>
</dbReference>
<dbReference type="Gene3D" id="2.60.40.1220">
    <property type="match status" value="1"/>
</dbReference>
<dbReference type="InterPro" id="IPR040806">
    <property type="entry name" value="SpuA_C"/>
</dbReference>
<dbReference type="InterPro" id="IPR014756">
    <property type="entry name" value="Ig_E-set"/>
</dbReference>
<dbReference type="GO" id="GO:0030246">
    <property type="term" value="F:carbohydrate binding"/>
    <property type="evidence" value="ECO:0007669"/>
    <property type="project" value="InterPro"/>
</dbReference>
<evidence type="ECO:0000256" key="7">
    <source>
        <dbReference type="ARBA" id="ARBA00024062"/>
    </source>
</evidence>
<dbReference type="CDD" id="cd11341">
    <property type="entry name" value="AmyAc_Pullulanase_LD-like"/>
    <property type="match status" value="1"/>
</dbReference>
<dbReference type="InterPro" id="IPR006047">
    <property type="entry name" value="GH13_cat_dom"/>
</dbReference>
<keyword evidence="14" id="KW-1185">Reference proteome</keyword>
<keyword evidence="4" id="KW-0106">Calcium</keyword>
<dbReference type="SUPFAM" id="SSF49452">
    <property type="entry name" value="Starch-binding domain-like"/>
    <property type="match status" value="4"/>
</dbReference>
<evidence type="ECO:0000259" key="12">
    <source>
        <dbReference type="SMART" id="SM00642"/>
    </source>
</evidence>
<evidence type="ECO:0000256" key="2">
    <source>
        <dbReference type="ARBA" id="ARBA00022729"/>
    </source>
</evidence>
<name>K0J7S3_AMPXN</name>
<dbReference type="GO" id="GO:0005975">
    <property type="term" value="P:carbohydrate metabolic process"/>
    <property type="evidence" value="ECO:0007669"/>
    <property type="project" value="InterPro"/>
</dbReference>
<keyword evidence="11" id="KW-0812">Transmembrane</keyword>
<dbReference type="SUPFAM" id="SSF51445">
    <property type="entry name" value="(Trans)glycosidases"/>
    <property type="match status" value="2"/>
</dbReference>
<dbReference type="CDD" id="cd02860">
    <property type="entry name" value="E_set_Pullulanase"/>
    <property type="match status" value="1"/>
</dbReference>
<evidence type="ECO:0000256" key="3">
    <source>
        <dbReference type="ARBA" id="ARBA00022801"/>
    </source>
</evidence>
<dbReference type="HOGENOM" id="CLU_001641_1_0_9"/>
<dbReference type="Proteomes" id="UP000006294">
    <property type="component" value="Chromosome"/>
</dbReference>
<keyword evidence="11" id="KW-1133">Transmembrane helix</keyword>
<evidence type="ECO:0000256" key="5">
    <source>
        <dbReference type="ARBA" id="ARBA00023295"/>
    </source>
</evidence>
<evidence type="ECO:0000256" key="8">
    <source>
        <dbReference type="ARBA" id="ARBA00029618"/>
    </source>
</evidence>
<dbReference type="Gene3D" id="2.60.40.1110">
    <property type="match status" value="4"/>
</dbReference>
<dbReference type="InterPro" id="IPR045857">
    <property type="entry name" value="O16G_dom_2"/>
</dbReference>
<dbReference type="InterPro" id="IPR004193">
    <property type="entry name" value="Glyco_hydro_13_N"/>
</dbReference>
<accession>K0J7S3</accession>
<dbReference type="eggNOG" id="COG1523">
    <property type="taxonomic scope" value="Bacteria"/>
</dbReference>
<keyword evidence="5" id="KW-0326">Glycosidase</keyword>
<feature type="compositionally biased region" description="Acidic residues" evidence="10">
    <location>
        <begin position="1904"/>
        <end position="1915"/>
    </location>
</feature>
<dbReference type="Pfam" id="PF18033">
    <property type="entry name" value="SpuA_C"/>
    <property type="match status" value="1"/>
</dbReference>
<keyword evidence="2" id="KW-0732">Signal</keyword>
<evidence type="ECO:0000256" key="1">
    <source>
        <dbReference type="ARBA" id="ARBA00008061"/>
    </source>
</evidence>
<dbReference type="NCBIfam" id="TIGR02102">
    <property type="entry name" value="pullulan_Gpos"/>
    <property type="match status" value="1"/>
</dbReference>
<evidence type="ECO:0000256" key="10">
    <source>
        <dbReference type="SAM" id="MobiDB-lite"/>
    </source>
</evidence>
<feature type="domain" description="Glycosyl hydrolase family 13 catalytic" evidence="12">
    <location>
        <begin position="388"/>
        <end position="766"/>
    </location>
</feature>
<dbReference type="Gene3D" id="3.90.400.10">
    <property type="entry name" value="Oligo-1,6-glucosidase, Domain 2"/>
    <property type="match status" value="1"/>
</dbReference>
<dbReference type="PANTHER" id="PTHR43002">
    <property type="entry name" value="GLYCOGEN DEBRANCHING ENZYME"/>
    <property type="match status" value="1"/>
</dbReference>
<dbReference type="InterPro" id="IPR005323">
    <property type="entry name" value="CBM41_pullulanase"/>
</dbReference>
<dbReference type="Pfam" id="PF03714">
    <property type="entry name" value="PUD"/>
    <property type="match status" value="4"/>
</dbReference>
<feature type="compositionally biased region" description="Acidic residues" evidence="10">
    <location>
        <begin position="1872"/>
        <end position="1895"/>
    </location>
</feature>
<keyword evidence="3" id="KW-0378">Hydrolase</keyword>
<dbReference type="Gene3D" id="2.60.40.10">
    <property type="entry name" value="Immunoglobulins"/>
    <property type="match status" value="1"/>
</dbReference>
<dbReference type="KEGG" id="axl:AXY_17360"/>
<keyword evidence="11" id="KW-0472">Membrane</keyword>
<reference evidence="13 14" key="1">
    <citation type="submission" date="2011-01" db="EMBL/GenBank/DDBJ databases">
        <title>Whole genome sequence of Amphibacillus xylinus NBRC 15112.</title>
        <authorList>
            <person name="Nakazawa H."/>
            <person name="Katano Y."/>
            <person name="Nakamura S."/>
            <person name="Sasagawa M."/>
            <person name="Fukada J."/>
            <person name="Arai T."/>
            <person name="Sasakura N."/>
            <person name="Mochizuki D."/>
            <person name="Hosoyama A."/>
            <person name="Harada K."/>
            <person name="Horikawa H."/>
            <person name="Kato Y."/>
            <person name="Harada T."/>
            <person name="Sasaki K."/>
            <person name="Sekiguchi M."/>
            <person name="Hodoyama M."/>
            <person name="Nishiko R."/>
            <person name="Narita H."/>
            <person name="Hanamaki A."/>
            <person name="Hata C."/>
            <person name="Konno Y."/>
            <person name="Niimura Y."/>
            <person name="Yamazaki S."/>
            <person name="Fujita N."/>
        </authorList>
    </citation>
    <scope>NUCLEOTIDE SEQUENCE [LARGE SCALE GENOMIC DNA]</scope>
    <source>
        <strain evidence="14">ATCC 51415 / DSM 6626 / JCM 7361 / LMG 17667 / NBRC 15112 / Ep01</strain>
    </source>
</reference>
<dbReference type="CDD" id="cd10315">
    <property type="entry name" value="CBM41_pullulanase"/>
    <property type="match status" value="4"/>
</dbReference>
<dbReference type="RefSeq" id="WP_015010459.1">
    <property type="nucleotide sequence ID" value="NC_018704.1"/>
</dbReference>
<proteinExistence type="inferred from homology"/>
<evidence type="ECO:0000256" key="4">
    <source>
        <dbReference type="ARBA" id="ARBA00022837"/>
    </source>
</evidence>
<dbReference type="SUPFAM" id="SSF81296">
    <property type="entry name" value="E set domains"/>
    <property type="match status" value="1"/>
</dbReference>
<dbReference type="InterPro" id="IPR013780">
    <property type="entry name" value="Glyco_hydro_b"/>
</dbReference>
<organism evidence="13 14">
    <name type="scientific">Amphibacillus xylanus (strain ATCC 51415 / DSM 6626 / JCM 7361 / LMG 17667 / NBRC 15112 / Ep01)</name>
    <dbReference type="NCBI Taxonomy" id="698758"/>
    <lineage>
        <taxon>Bacteria</taxon>
        <taxon>Bacillati</taxon>
        <taxon>Bacillota</taxon>
        <taxon>Bacilli</taxon>
        <taxon>Bacillales</taxon>
        <taxon>Bacillaceae</taxon>
        <taxon>Amphibacillus</taxon>
    </lineage>
</organism>
<dbReference type="PATRIC" id="fig|698758.3.peg.1735"/>
<sequence length="1968" mass="221476">MIRKTGFNRVLSLSMIFVLLLSTISNALPFSLVLAENNEQAISEKQIRIHFQNKELNLDDLRLWYWGDFSEEPQGNWPNGELFSQDQTTDFGGYVDIGLKDNAKSIGFQVVSTAEVKHVDDVNLELISSEVDEIWITRDGDVYYYEPIEFEEPTIRVHYLKESGDYEPWGIWYWGDVIQQSSDKGDWPEGATPFLNDQVGRYGAYIDIPVKEAVANFGFLFVNMADDELKTEDMTFTDYENHQQLFIKEGIDRVFTNPYYVSEAEPEPEPEEYEGEENITIRASVSRDFNYNEHALLEVEIDNQSDLGIRRIEADVSALGGPRSLLISPELNRVTLSVSSEIEPGEKLIPIKVVDEAGGVYTTEATATVTERSKAEGERDWDESIIYFMLTDRFADGNPANNDPYDFDYDQITDNPRGAYQGGDFKGITENLDYLSELGINTIWITPIVENIGHDVNSGSKNGTYYAYHGYWAKDFEKLNPHLGTIEEFHELIDAAAERNINIMVDVVLNHVGYGLKSGESLDNPPAGYPTDEDRARFEGMIRDKSGAGDEKMELGGLPDFKTEEAAVREQIVAWQTSWLEKSTTSKGNSIAGYRVDTVKHVDQVTWQHFKNELVELDPSFKLIGEAWEQNYSYMRYLNSGQMDSLLDFDFKGQASEFVKGNLVRANNDLIARNKMLTSDATLGQFLGSHDEDGFLYTQGNDEGKLKLAASLQITAKGQPVIYYGEELGQTGANNWPLYDNRYDFAWDLIEDNDILDHYQTVLKFRNDYSELLSRGTRSTIAGSDADQWLVVERAYEGESVYLGFNVAEAAQKVTLYVSNEHTIVTDHYTDQTYNAYENEAGEFVVEVSIPSRANGGTALLSVENGKILPGKAEGTSEVPEGYFRLHFEGLDPNELDQLGLWIWNDVAHPSVDWPNGAISFGGAVATEFGYYLDIELAENAKQIGFLINNLQGANVSDDFILELLSPEMNQAWVTEDLTVYSYEPLKKANTIRVNYYRQDGEYDGWGLWTWGDVEKATENWPNGAHTFEVGGYGSYFDLPLIDDAKEIGFLMVNKETTKQTDNMSFAELDQHTQIFVRDGDPNVYTNPYFVSKEGLRHAEVLTDEKIELVFSSVAELTEARLLDGIEIIDKNGDAVTDFTIEINSENNTVIVTVKDARLTDIAPFEIKYDGREATASVGWRLKDEVYAYDGELGLDLRADGSAELKLWSPSADSVHVVLYDKNDQNNLITDELEMTLGDRGVWSIVLDESNTGISDLTGYFYHFAIERDGKTVLALDPYARSMAAWNNSDPDNYVGKAAIVDPSTIGPKLDYAKIDGFEKREDAIIYEVHVRDFTSDPSIADQLTSQFGTFSAFIEKLDYIESLGVTHIQLLPVMSYFFADEFNNAKRLLEYSSTGNNYNWGYDPHSYFSLTGMYSENPEDPAKRIEEFKYLINEIHKRGMGVILDVVYNHTASVHIFEDLEPNYYHFMNADGSPRENFGGGRLGTTHKMARRILVDSITYWVDEFKVDGFRFDMMGDHDAESIQLAYDKAKELNPNIVMIGEGWVTFAGDEKYPDVQAADQHWMQHTKAVGSFSDEFRNELKSGFGSEGQPRFITGGARNIQQIYDNLTANPHNFKADDPGDVVPYIAAHDNLTLHDVIAQSIKKDPKDHAEEIHQRIRLGNLMVLTAQGTPFIHAGQEYGRTKQFRHEDFINEVPESQAPYKSTFMTDENGKPFEYPYFIHDSYDSTDAVNMFDWAKVTDNDAYPINVATKDYTAGLIKLRRSTDAFRRGTMEEIEQFVSMIEAPEIMQEDLIIGYEAIDSKGDVYAVFVNADSQTRQLTLTTDYSAGAIIVDGKTAGIDPINDPVGVELTPDSITLDPLTATVIKLTDDSTDDSPVDPEDPNEETPGEETPSDETPTTGDQVEDPLDSDQDTEQPSSDDSSGSKDTGGSLPKTATRLYNYLLLGTMILLAGVGLIIYNDRKRKKV</sequence>
<feature type="domain" description="Glycosyl hydrolase family 13 catalytic" evidence="12">
    <location>
        <begin position="1328"/>
        <end position="1714"/>
    </location>
</feature>
<dbReference type="OrthoDB" id="9761875at2"/>
<dbReference type="InterPro" id="IPR011838">
    <property type="entry name" value="Pullulan_Gpos"/>
</dbReference>
<dbReference type="Gene3D" id="3.20.20.80">
    <property type="entry name" value="Glycosidases"/>
    <property type="match status" value="2"/>
</dbReference>
<dbReference type="SMART" id="SM00642">
    <property type="entry name" value="Aamy"/>
    <property type="match status" value="2"/>
</dbReference>
<comment type="similarity">
    <text evidence="1">Belongs to the glycosyl hydrolase 13 family.</text>
</comment>
<evidence type="ECO:0000256" key="9">
    <source>
        <dbReference type="ARBA" id="ARBA00031076"/>
    </source>
</evidence>
<gene>
    <name evidence="13" type="ordered locus">AXY_17360</name>
</gene>
<dbReference type="InterPro" id="IPR014755">
    <property type="entry name" value="Cu-Rt/internalin_Ig-like"/>
</dbReference>
<dbReference type="STRING" id="698758.AXY_17360"/>
<comment type="catalytic activity">
    <reaction evidence="6">
        <text>Hydrolysis of (1-&gt;6)-alpha-D-glucosidic linkages in pullulan, amylopectin and glycogen, and in the alpha- and beta-limit dextrins of amylopectin and glycogen.</text>
        <dbReference type="EC" id="3.2.1.41"/>
    </reaction>
</comment>
<evidence type="ECO:0000256" key="11">
    <source>
        <dbReference type="SAM" id="Phobius"/>
    </source>
</evidence>
<feature type="region of interest" description="Disordered" evidence="10">
    <location>
        <begin position="1869"/>
        <end position="1934"/>
    </location>
</feature>
<dbReference type="EMBL" id="AP012050">
    <property type="protein sequence ID" value="BAM47868.1"/>
    <property type="molecule type" value="Genomic_DNA"/>
</dbReference>
<evidence type="ECO:0000313" key="13">
    <source>
        <dbReference type="EMBL" id="BAM47868.1"/>
    </source>
</evidence>
<evidence type="ECO:0000313" key="14">
    <source>
        <dbReference type="Proteomes" id="UP000006294"/>
    </source>
</evidence>
<dbReference type="Pfam" id="PF00128">
    <property type="entry name" value="Alpha-amylase"/>
    <property type="match status" value="3"/>
</dbReference>
<protein>
    <recommendedName>
        <fullName evidence="7">pullulanase</fullName>
        <ecNumber evidence="7">3.2.1.41</ecNumber>
    </recommendedName>
    <alternativeName>
        <fullName evidence="8">Alpha-dextrin endo-1,6-alpha-glucosidase</fullName>
    </alternativeName>
    <alternativeName>
        <fullName evidence="9">Pullulan 6-glucanohydrolase</fullName>
    </alternativeName>
</protein>
<dbReference type="GO" id="GO:0051060">
    <property type="term" value="F:pullulanase activity"/>
    <property type="evidence" value="ECO:0007669"/>
    <property type="project" value="UniProtKB-EC"/>
</dbReference>
<feature type="compositionally biased region" description="Low complexity" evidence="10">
    <location>
        <begin position="1920"/>
        <end position="1932"/>
    </location>
</feature>
<dbReference type="Gene3D" id="2.60.40.1180">
    <property type="entry name" value="Golgi alpha-mannosidase II"/>
    <property type="match status" value="1"/>
</dbReference>
<dbReference type="EC" id="3.2.1.41" evidence="7"/>
<feature type="transmembrane region" description="Helical" evidence="11">
    <location>
        <begin position="1940"/>
        <end position="1960"/>
    </location>
</feature>
<dbReference type="eggNOG" id="COG0366">
    <property type="taxonomic scope" value="Bacteria"/>
</dbReference>
<dbReference type="InterPro" id="IPR017853">
    <property type="entry name" value="GH"/>
</dbReference>
<dbReference type="Pfam" id="PF02922">
    <property type="entry name" value="CBM_48"/>
    <property type="match status" value="1"/>
</dbReference>
<dbReference type="InterPro" id="IPR013783">
    <property type="entry name" value="Ig-like_fold"/>
</dbReference>